<dbReference type="InterPro" id="IPR003337">
    <property type="entry name" value="Trehalose_PPase"/>
</dbReference>
<evidence type="ECO:0000256" key="1">
    <source>
        <dbReference type="ARBA" id="ARBA00005199"/>
    </source>
</evidence>
<dbReference type="InterPro" id="IPR023214">
    <property type="entry name" value="HAD_sf"/>
</dbReference>
<dbReference type="Gene3D" id="3.30.70.1020">
    <property type="entry name" value="Trehalose-6-phosphate phosphatase related protein, domain 2"/>
    <property type="match status" value="1"/>
</dbReference>
<dbReference type="UniPathway" id="UPA00299"/>
<dbReference type="AlphaFoldDB" id="A0A4R6WWG9"/>
<evidence type="ECO:0000313" key="6">
    <source>
        <dbReference type="Proteomes" id="UP000295783"/>
    </source>
</evidence>
<comment type="similarity">
    <text evidence="2 4">Belongs to the trehalose phosphatase family.</text>
</comment>
<keyword evidence="4" id="KW-0479">Metal-binding</keyword>
<evidence type="ECO:0000256" key="4">
    <source>
        <dbReference type="RuleBase" id="RU361117"/>
    </source>
</evidence>
<dbReference type="Pfam" id="PF02358">
    <property type="entry name" value="Trehalose_PPase"/>
    <property type="match status" value="1"/>
</dbReference>
<comment type="cofactor">
    <cofactor evidence="4">
        <name>Mg(2+)</name>
        <dbReference type="ChEBI" id="CHEBI:18420"/>
    </cofactor>
</comment>
<dbReference type="OrthoDB" id="9814913at2"/>
<keyword evidence="4" id="KW-0460">Magnesium</keyword>
<dbReference type="GO" id="GO:0004805">
    <property type="term" value="F:trehalose-phosphatase activity"/>
    <property type="evidence" value="ECO:0007669"/>
    <property type="project" value="UniProtKB-EC"/>
</dbReference>
<gene>
    <name evidence="5" type="ORF">A8950_1689</name>
</gene>
<dbReference type="Proteomes" id="UP000295783">
    <property type="component" value="Unassembled WGS sequence"/>
</dbReference>
<dbReference type="PANTHER" id="PTHR43768:SF3">
    <property type="entry name" value="TREHALOSE 6-PHOSPHATE PHOSPHATASE"/>
    <property type="match status" value="1"/>
</dbReference>
<dbReference type="GO" id="GO:0046872">
    <property type="term" value="F:metal ion binding"/>
    <property type="evidence" value="ECO:0007669"/>
    <property type="project" value="UniProtKB-KW"/>
</dbReference>
<protein>
    <recommendedName>
        <fullName evidence="4">Trehalose 6-phosphate phosphatase</fullName>
        <ecNumber evidence="4">3.1.3.12</ecNumber>
    </recommendedName>
</protein>
<dbReference type="NCBIfam" id="TIGR01484">
    <property type="entry name" value="HAD-SF-IIB"/>
    <property type="match status" value="1"/>
</dbReference>
<reference evidence="5 6" key="1">
    <citation type="submission" date="2019-03" db="EMBL/GenBank/DDBJ databases">
        <title>Genomic Encyclopedia of Type Strains, Phase III (KMG-III): the genomes of soil and plant-associated and newly described type strains.</title>
        <authorList>
            <person name="Whitman W."/>
        </authorList>
    </citation>
    <scope>NUCLEOTIDE SEQUENCE [LARGE SCALE GENOMIC DNA]</scope>
    <source>
        <strain evidence="5 6">CGMCC 1.7660</strain>
    </source>
</reference>
<dbReference type="Gene3D" id="3.40.50.1000">
    <property type="entry name" value="HAD superfamily/HAD-like"/>
    <property type="match status" value="1"/>
</dbReference>
<proteinExistence type="inferred from homology"/>
<comment type="caution">
    <text evidence="5">The sequence shown here is derived from an EMBL/GenBank/DDBJ whole genome shotgun (WGS) entry which is preliminary data.</text>
</comment>
<organism evidence="5 6">
    <name type="scientific">Dongia mobilis</name>
    <dbReference type="NCBI Taxonomy" id="578943"/>
    <lineage>
        <taxon>Bacteria</taxon>
        <taxon>Pseudomonadati</taxon>
        <taxon>Pseudomonadota</taxon>
        <taxon>Alphaproteobacteria</taxon>
        <taxon>Rhodospirillales</taxon>
        <taxon>Dongiaceae</taxon>
        <taxon>Dongia</taxon>
    </lineage>
</organism>
<keyword evidence="6" id="KW-1185">Reference proteome</keyword>
<evidence type="ECO:0000256" key="3">
    <source>
        <dbReference type="ARBA" id="ARBA00022801"/>
    </source>
</evidence>
<comment type="catalytic activity">
    <reaction evidence="4">
        <text>alpha,alpha-trehalose 6-phosphate + H2O = alpha,alpha-trehalose + phosphate</text>
        <dbReference type="Rhea" id="RHEA:23420"/>
        <dbReference type="ChEBI" id="CHEBI:15377"/>
        <dbReference type="ChEBI" id="CHEBI:16551"/>
        <dbReference type="ChEBI" id="CHEBI:43474"/>
        <dbReference type="ChEBI" id="CHEBI:58429"/>
        <dbReference type="EC" id="3.1.3.12"/>
    </reaction>
</comment>
<evidence type="ECO:0000256" key="2">
    <source>
        <dbReference type="ARBA" id="ARBA00008770"/>
    </source>
</evidence>
<accession>A0A4R6WWG9</accession>
<dbReference type="InterPro" id="IPR044651">
    <property type="entry name" value="OTSB-like"/>
</dbReference>
<dbReference type="InterPro" id="IPR036412">
    <property type="entry name" value="HAD-like_sf"/>
</dbReference>
<dbReference type="InterPro" id="IPR006379">
    <property type="entry name" value="HAD-SF_hydro_IIB"/>
</dbReference>
<sequence>MQATALQAYPSKADVPSRDIGGTGRCRGCCVSAWPETRVQCVRLTVAMACDIRCRFRGLTLISMASIMLPMTFQRDISDPPLPDHATLGEWALFLDLDGTLIDLAPTPDSVVVPPDLIETLAVLEQTMSGALAIVSGRSLGVIDRLLAPLRLAAAAEHGAVIRAGAHDAAEAGGDMAVPASWRRQLRQLAQQWPGALVEEKPNGIAVHYRANPALEEMVSTALAAMVAGDSSFEVLPAAMAREIRHRDANKGAGLQRLMRRMPFAARRPLFIGDDVTDEDAIAAAQALGGIGLRVPDHFGGAPARVRAWLCELAGRG</sequence>
<dbReference type="PANTHER" id="PTHR43768">
    <property type="entry name" value="TREHALOSE 6-PHOSPHATE PHOSPHATASE"/>
    <property type="match status" value="1"/>
</dbReference>
<dbReference type="GO" id="GO:0005992">
    <property type="term" value="P:trehalose biosynthetic process"/>
    <property type="evidence" value="ECO:0007669"/>
    <property type="project" value="UniProtKB-UniPathway"/>
</dbReference>
<name>A0A4R6WWG9_9PROT</name>
<dbReference type="EC" id="3.1.3.12" evidence="4"/>
<comment type="function">
    <text evidence="4">Removes the phosphate from trehalose 6-phosphate to produce free trehalose.</text>
</comment>
<comment type="pathway">
    <text evidence="1 4">Glycan biosynthesis; trehalose biosynthesis.</text>
</comment>
<evidence type="ECO:0000313" key="5">
    <source>
        <dbReference type="EMBL" id="TDQ83402.1"/>
    </source>
</evidence>
<dbReference type="SUPFAM" id="SSF56784">
    <property type="entry name" value="HAD-like"/>
    <property type="match status" value="1"/>
</dbReference>
<dbReference type="EMBL" id="SNYW01000007">
    <property type="protein sequence ID" value="TDQ83402.1"/>
    <property type="molecule type" value="Genomic_DNA"/>
</dbReference>
<keyword evidence="3 4" id="KW-0378">Hydrolase</keyword>
<dbReference type="NCBIfam" id="TIGR00685">
    <property type="entry name" value="T6PP"/>
    <property type="match status" value="1"/>
</dbReference>